<name>A0A918UA69_9NEIS</name>
<dbReference type="SMART" id="SM00382">
    <property type="entry name" value="AAA"/>
    <property type="match status" value="1"/>
</dbReference>
<protein>
    <submittedName>
        <fullName evidence="6">ABC transporter ATP-binding protein</fullName>
    </submittedName>
</protein>
<dbReference type="FunFam" id="3.40.50.300:FF:000425">
    <property type="entry name" value="Probable ABC transporter, ATP-binding subunit"/>
    <property type="match status" value="1"/>
</dbReference>
<dbReference type="GO" id="GO:0022857">
    <property type="term" value="F:transmembrane transporter activity"/>
    <property type="evidence" value="ECO:0007669"/>
    <property type="project" value="InterPro"/>
</dbReference>
<keyword evidence="4 6" id="KW-0067">ATP-binding</keyword>
<dbReference type="InterPro" id="IPR017871">
    <property type="entry name" value="ABC_transporter-like_CS"/>
</dbReference>
<dbReference type="PANTHER" id="PTHR42781">
    <property type="entry name" value="SPERMIDINE/PUTRESCINE IMPORT ATP-BINDING PROTEIN POTA"/>
    <property type="match status" value="1"/>
</dbReference>
<dbReference type="EMBL" id="BMYX01000014">
    <property type="protein sequence ID" value="GGY20043.1"/>
    <property type="molecule type" value="Genomic_DNA"/>
</dbReference>
<dbReference type="InterPro" id="IPR050093">
    <property type="entry name" value="ABC_SmlMolc_Importer"/>
</dbReference>
<dbReference type="InterPro" id="IPR003439">
    <property type="entry name" value="ABC_transporter-like_ATP-bd"/>
</dbReference>
<feature type="domain" description="ABC transporter" evidence="5">
    <location>
        <begin position="3"/>
        <end position="233"/>
    </location>
</feature>
<reference evidence="6" key="1">
    <citation type="journal article" date="2014" name="Int. J. Syst. Evol. Microbiol.">
        <title>Complete genome sequence of Corynebacterium casei LMG S-19264T (=DSM 44701T), isolated from a smear-ripened cheese.</title>
        <authorList>
            <consortium name="US DOE Joint Genome Institute (JGI-PGF)"/>
            <person name="Walter F."/>
            <person name="Albersmeier A."/>
            <person name="Kalinowski J."/>
            <person name="Ruckert C."/>
        </authorList>
    </citation>
    <scope>NUCLEOTIDE SEQUENCE</scope>
    <source>
        <strain evidence="6">KCTC 32182</strain>
    </source>
</reference>
<evidence type="ECO:0000256" key="3">
    <source>
        <dbReference type="ARBA" id="ARBA00022741"/>
    </source>
</evidence>
<dbReference type="RefSeq" id="WP_189534699.1">
    <property type="nucleotide sequence ID" value="NZ_BMYX01000014.1"/>
</dbReference>
<evidence type="ECO:0000256" key="2">
    <source>
        <dbReference type="ARBA" id="ARBA00022475"/>
    </source>
</evidence>
<organism evidence="6 7">
    <name type="scientific">Paludibacterium paludis</name>
    <dbReference type="NCBI Taxonomy" id="1225769"/>
    <lineage>
        <taxon>Bacteria</taxon>
        <taxon>Pseudomonadati</taxon>
        <taxon>Pseudomonadota</taxon>
        <taxon>Betaproteobacteria</taxon>
        <taxon>Neisseriales</taxon>
        <taxon>Chromobacteriaceae</taxon>
        <taxon>Paludibacterium</taxon>
    </lineage>
</organism>
<dbReference type="InterPro" id="IPR013611">
    <property type="entry name" value="Transp-assoc_OB_typ2"/>
</dbReference>
<gene>
    <name evidence="6" type="ORF">GCM10011289_24420</name>
</gene>
<dbReference type="InterPro" id="IPR003593">
    <property type="entry name" value="AAA+_ATPase"/>
</dbReference>
<evidence type="ECO:0000313" key="6">
    <source>
        <dbReference type="EMBL" id="GGY20043.1"/>
    </source>
</evidence>
<evidence type="ECO:0000259" key="5">
    <source>
        <dbReference type="PROSITE" id="PS50893"/>
    </source>
</evidence>
<evidence type="ECO:0000313" key="7">
    <source>
        <dbReference type="Proteomes" id="UP000645257"/>
    </source>
</evidence>
<dbReference type="AlphaFoldDB" id="A0A918UA69"/>
<dbReference type="Pfam" id="PF00005">
    <property type="entry name" value="ABC_tran"/>
    <property type="match status" value="1"/>
</dbReference>
<sequence>MQVTFDGITLGFGDRPLFSRLDLTLPGGQFFTLLGPSGCGKTTLLRLLAGFVRPDAGRVLFGQRDVTATPAHRRGVGIVFQDYALFPDRSVADNVAYGLLARKMPKADIKARVNAMLERVGLAEFADRPPAALSGGQRQRVAMARALVIEPALLLLDEPLSALDVKLRVELRGMIRDLQREAGITTVFVTHDQEEALALSDQIAVMDKGRIVQVGTPRDIYTRPRTAFAADFVGHANLIPLLRELPPDGEGPRRFETPAGILLSDCDARWQPGCALAVRGAEIALTDATVPRDGELAGIIGHVEYRGSTVRYTVRTAAGPIRVDDRVHRHTRLRDPGDAVVLGLPASAPIVEGLPC</sequence>
<keyword evidence="1" id="KW-0813">Transport</keyword>
<dbReference type="PROSITE" id="PS50893">
    <property type="entry name" value="ABC_TRANSPORTER_2"/>
    <property type="match status" value="1"/>
</dbReference>
<dbReference type="Pfam" id="PF08402">
    <property type="entry name" value="TOBE_2"/>
    <property type="match status" value="1"/>
</dbReference>
<dbReference type="InterPro" id="IPR027417">
    <property type="entry name" value="P-loop_NTPase"/>
</dbReference>
<dbReference type="GO" id="GO:0015697">
    <property type="term" value="P:quaternary ammonium group transport"/>
    <property type="evidence" value="ECO:0007669"/>
    <property type="project" value="UniProtKB-ARBA"/>
</dbReference>
<dbReference type="GO" id="GO:0043190">
    <property type="term" value="C:ATP-binding cassette (ABC) transporter complex"/>
    <property type="evidence" value="ECO:0007669"/>
    <property type="project" value="InterPro"/>
</dbReference>
<dbReference type="SUPFAM" id="SSF52540">
    <property type="entry name" value="P-loop containing nucleoside triphosphate hydrolases"/>
    <property type="match status" value="1"/>
</dbReference>
<dbReference type="GO" id="GO:0005524">
    <property type="term" value="F:ATP binding"/>
    <property type="evidence" value="ECO:0007669"/>
    <property type="project" value="UniProtKB-KW"/>
</dbReference>
<comment type="caution">
    <text evidence="6">The sequence shown here is derived from an EMBL/GenBank/DDBJ whole genome shotgun (WGS) entry which is preliminary data.</text>
</comment>
<dbReference type="PROSITE" id="PS00211">
    <property type="entry name" value="ABC_TRANSPORTER_1"/>
    <property type="match status" value="1"/>
</dbReference>
<keyword evidence="3" id="KW-0547">Nucleotide-binding</keyword>
<keyword evidence="2" id="KW-1003">Cell membrane</keyword>
<evidence type="ECO:0000256" key="4">
    <source>
        <dbReference type="ARBA" id="ARBA00022840"/>
    </source>
</evidence>
<reference evidence="6" key="2">
    <citation type="submission" date="2020-09" db="EMBL/GenBank/DDBJ databases">
        <authorList>
            <person name="Sun Q."/>
            <person name="Kim S."/>
        </authorList>
    </citation>
    <scope>NUCLEOTIDE SEQUENCE</scope>
    <source>
        <strain evidence="6">KCTC 32182</strain>
    </source>
</reference>
<accession>A0A918UA69</accession>
<keyword evidence="7" id="KW-1185">Reference proteome</keyword>
<dbReference type="PANTHER" id="PTHR42781:SF4">
    <property type="entry name" value="SPERMIDINE_PUTRESCINE IMPORT ATP-BINDING PROTEIN POTA"/>
    <property type="match status" value="1"/>
</dbReference>
<evidence type="ECO:0000256" key="1">
    <source>
        <dbReference type="ARBA" id="ARBA00022448"/>
    </source>
</evidence>
<dbReference type="Proteomes" id="UP000645257">
    <property type="component" value="Unassembled WGS sequence"/>
</dbReference>
<keyword evidence="2" id="KW-0472">Membrane</keyword>
<dbReference type="Gene3D" id="3.40.50.300">
    <property type="entry name" value="P-loop containing nucleotide triphosphate hydrolases"/>
    <property type="match status" value="1"/>
</dbReference>
<proteinExistence type="predicted"/>
<dbReference type="GO" id="GO:0016887">
    <property type="term" value="F:ATP hydrolysis activity"/>
    <property type="evidence" value="ECO:0007669"/>
    <property type="project" value="InterPro"/>
</dbReference>